<dbReference type="SUPFAM" id="SSF56935">
    <property type="entry name" value="Porins"/>
    <property type="match status" value="1"/>
</dbReference>
<reference evidence="9 10" key="1">
    <citation type="submission" date="2018-11" db="EMBL/GenBank/DDBJ databases">
        <authorList>
            <person name="Zhou Z."/>
            <person name="Wang G."/>
        </authorList>
    </citation>
    <scope>NUCLEOTIDE SEQUENCE [LARGE SCALE GENOMIC DNA]</scope>
    <source>
        <strain evidence="9 10">KCTC52004</strain>
    </source>
</reference>
<feature type="domain" description="TonB-dependent receptor plug" evidence="8">
    <location>
        <begin position="133"/>
        <end position="241"/>
    </location>
</feature>
<organism evidence="9 10">
    <name type="scientific">Larkinella rosea</name>
    <dbReference type="NCBI Taxonomy" id="2025312"/>
    <lineage>
        <taxon>Bacteria</taxon>
        <taxon>Pseudomonadati</taxon>
        <taxon>Bacteroidota</taxon>
        <taxon>Cytophagia</taxon>
        <taxon>Cytophagales</taxon>
        <taxon>Spirosomataceae</taxon>
        <taxon>Larkinella</taxon>
    </lineage>
</organism>
<dbReference type="NCBIfam" id="TIGR04056">
    <property type="entry name" value="OMP_RagA_SusC"/>
    <property type="match status" value="1"/>
</dbReference>
<evidence type="ECO:0000256" key="6">
    <source>
        <dbReference type="ARBA" id="ARBA00023237"/>
    </source>
</evidence>
<keyword evidence="10" id="KW-1185">Reference proteome</keyword>
<dbReference type="SUPFAM" id="SSF49464">
    <property type="entry name" value="Carboxypeptidase regulatory domain-like"/>
    <property type="match status" value="1"/>
</dbReference>
<dbReference type="Proteomes" id="UP000271925">
    <property type="component" value="Unassembled WGS sequence"/>
</dbReference>
<dbReference type="AlphaFoldDB" id="A0A3P1BA88"/>
<dbReference type="Gene3D" id="2.170.130.10">
    <property type="entry name" value="TonB-dependent receptor, plug domain"/>
    <property type="match status" value="1"/>
</dbReference>
<evidence type="ECO:0000256" key="4">
    <source>
        <dbReference type="ARBA" id="ARBA00022692"/>
    </source>
</evidence>
<dbReference type="OrthoDB" id="9768177at2"/>
<keyword evidence="5 7" id="KW-0472">Membrane</keyword>
<accession>A0A3P1BA88</accession>
<dbReference type="InterPro" id="IPR023997">
    <property type="entry name" value="TonB-dep_OMP_SusC/RagA_CS"/>
</dbReference>
<evidence type="ECO:0000313" key="10">
    <source>
        <dbReference type="Proteomes" id="UP000271925"/>
    </source>
</evidence>
<keyword evidence="3 7" id="KW-1134">Transmembrane beta strand</keyword>
<evidence type="ECO:0000259" key="8">
    <source>
        <dbReference type="Pfam" id="PF07715"/>
    </source>
</evidence>
<keyword evidence="9" id="KW-0675">Receptor</keyword>
<dbReference type="InterPro" id="IPR008969">
    <property type="entry name" value="CarboxyPept-like_regulatory"/>
</dbReference>
<comment type="caution">
    <text evidence="9">The sequence shown here is derived from an EMBL/GenBank/DDBJ whole genome shotgun (WGS) entry which is preliminary data.</text>
</comment>
<dbReference type="InterPro" id="IPR012910">
    <property type="entry name" value="Plug_dom"/>
</dbReference>
<evidence type="ECO:0000256" key="2">
    <source>
        <dbReference type="ARBA" id="ARBA00022448"/>
    </source>
</evidence>
<dbReference type="NCBIfam" id="TIGR04057">
    <property type="entry name" value="SusC_RagA_signa"/>
    <property type="match status" value="1"/>
</dbReference>
<evidence type="ECO:0000256" key="7">
    <source>
        <dbReference type="PROSITE-ProRule" id="PRU01360"/>
    </source>
</evidence>
<dbReference type="Pfam" id="PF07715">
    <property type="entry name" value="Plug"/>
    <property type="match status" value="1"/>
</dbReference>
<dbReference type="Gene3D" id="2.40.170.20">
    <property type="entry name" value="TonB-dependent receptor, beta-barrel domain"/>
    <property type="match status" value="1"/>
</dbReference>
<sequence>MKKKLYPLHRLLTDVVGLRRLILLLGAVLAGFQAVHAQGVNTVKGTVSARSDGKSLPGVTVIVKGTTNGTVTDADGKYTLSVPNTGSTLVFSYIGFINQEVPVGGQSTIDVSLLTDTKSLEEVVVVGYGTQRKSDVTSAIAKVGGEELQVRPVARVDQALQGQLAGVQVQQPSGRPGKAAEIKVRGIGSISAGANPLYVVDGFPIDATTFANMNLSDIESIEVLKDAASASIYGSRGSNGVVIITTKQGKAGELKLDVKAYAGIQNVERLIPMMNTTEWLSMLVDGRDRAWAKTGGDPNAPMATRPRNYQYDPVWKTNPASVPYYNHQKWPYRTAPMQDFQITASGGSAKAKYLVSADYFKQDGIVKNTDYTRYSFRTNVSVDVNEYLNVGLNLTPSYSVSNDRDTEGKGGVLHTILYANPFLPIRTGIWGESPEYTDYSVSWDGGANVVSRIENLIDKETRGQMLANVFATVKLAKGLSFKTSFGANYISTKRDRFENQIISRTRAPIGESWNTVSLNWLNENILNYATTINTKHSITALAGFTSQRQNDQSGYLRGENFANDLVPTLNAAGKITQGNTNESEWSLLSYLGRVNYAFDNKYLISASLRRDGSSRFGADNKWGWFPAASIGWRISEEAFLKSVPVLSDLKLRASRGTTGNNNIPNYGAVGLLGQSAYLFGTDEAVSVGMYPNSISNRNLSWETTTSTDIGLDVGVWQNRIYASIDYYNNQTKDLLLNVPVPTVTGFSSELRNLGRVENKGWEFEVATKNLVGKFQWNTNLNLSFNKNRVLQLGPGDAPIIGGDWWGQVNITQVGQPIGAYYMLVQEGIWNTKEEIAASPSWAGSQPGDVRIKDVNGDGKINIDDRTIVGQNQPKYYFGVTNRFSYAGFDLSVLIYGLGGNKIFNDIGREFNGPSDSQKNHYKNWVNRWQSPEKPGDGTTPAASELVTGASSQYTTRHLYDGGFWRIKNVSLGYNVPKTVSQKIKSGGIRIYATGENLLTVDKYDVGYNPEVNTRSGNPLAPGGDYGSYPLARTFILGLNVAF</sequence>
<comment type="subcellular location">
    <subcellularLocation>
        <location evidence="1 7">Cell outer membrane</location>
        <topology evidence="1 7">Multi-pass membrane protein</topology>
    </subcellularLocation>
</comment>
<dbReference type="InterPro" id="IPR023996">
    <property type="entry name" value="TonB-dep_OMP_SusC/RagA"/>
</dbReference>
<evidence type="ECO:0000256" key="3">
    <source>
        <dbReference type="ARBA" id="ARBA00022452"/>
    </source>
</evidence>
<protein>
    <submittedName>
        <fullName evidence="9">TonB-dependent receptor</fullName>
    </submittedName>
</protein>
<proteinExistence type="inferred from homology"/>
<keyword evidence="2 7" id="KW-0813">Transport</keyword>
<dbReference type="InterPro" id="IPR037066">
    <property type="entry name" value="Plug_dom_sf"/>
</dbReference>
<comment type="similarity">
    <text evidence="7">Belongs to the TonB-dependent receptor family.</text>
</comment>
<dbReference type="GO" id="GO:0009279">
    <property type="term" value="C:cell outer membrane"/>
    <property type="evidence" value="ECO:0007669"/>
    <property type="project" value="UniProtKB-SubCell"/>
</dbReference>
<keyword evidence="4 7" id="KW-0812">Transmembrane</keyword>
<keyword evidence="6 7" id="KW-0998">Cell outer membrane</keyword>
<dbReference type="InterPro" id="IPR036942">
    <property type="entry name" value="Beta-barrel_TonB_sf"/>
</dbReference>
<evidence type="ECO:0000256" key="1">
    <source>
        <dbReference type="ARBA" id="ARBA00004571"/>
    </source>
</evidence>
<dbReference type="PROSITE" id="PS52016">
    <property type="entry name" value="TONB_DEPENDENT_REC_3"/>
    <property type="match status" value="1"/>
</dbReference>
<dbReference type="Pfam" id="PF13715">
    <property type="entry name" value="CarbopepD_reg_2"/>
    <property type="match status" value="1"/>
</dbReference>
<name>A0A3P1BA88_9BACT</name>
<evidence type="ECO:0000313" key="9">
    <source>
        <dbReference type="EMBL" id="RRA97980.1"/>
    </source>
</evidence>
<gene>
    <name evidence="9" type="ORF">EHT25_30375</name>
</gene>
<dbReference type="EMBL" id="RQJO01000016">
    <property type="protein sequence ID" value="RRA97980.1"/>
    <property type="molecule type" value="Genomic_DNA"/>
</dbReference>
<dbReference type="FunFam" id="2.170.130.10:FF:000008">
    <property type="entry name" value="SusC/RagA family TonB-linked outer membrane protein"/>
    <property type="match status" value="1"/>
</dbReference>
<dbReference type="Gene3D" id="2.60.40.1120">
    <property type="entry name" value="Carboxypeptidase-like, regulatory domain"/>
    <property type="match status" value="1"/>
</dbReference>
<dbReference type="RefSeq" id="WP_124879219.1">
    <property type="nucleotide sequence ID" value="NZ_RQJO01000016.1"/>
</dbReference>
<dbReference type="InterPro" id="IPR039426">
    <property type="entry name" value="TonB-dep_rcpt-like"/>
</dbReference>
<evidence type="ECO:0000256" key="5">
    <source>
        <dbReference type="ARBA" id="ARBA00023136"/>
    </source>
</evidence>